<keyword evidence="2" id="KW-1185">Reference proteome</keyword>
<accession>A0A8E0S0G5</accession>
<dbReference type="AlphaFoldDB" id="A0A8E0S0G5"/>
<protein>
    <submittedName>
        <fullName evidence="1">Uncharacterized protein</fullName>
    </submittedName>
</protein>
<gene>
    <name evidence="1" type="ORF">FBUS_05956</name>
</gene>
<name>A0A8E0S0G5_9TREM</name>
<dbReference type="Proteomes" id="UP000728185">
    <property type="component" value="Unassembled WGS sequence"/>
</dbReference>
<comment type="caution">
    <text evidence="1">The sequence shown here is derived from an EMBL/GenBank/DDBJ whole genome shotgun (WGS) entry which is preliminary data.</text>
</comment>
<evidence type="ECO:0000313" key="1">
    <source>
        <dbReference type="EMBL" id="KAA0198300.1"/>
    </source>
</evidence>
<dbReference type="OrthoDB" id="6242089at2759"/>
<dbReference type="EMBL" id="LUCM01001832">
    <property type="protein sequence ID" value="KAA0198300.1"/>
    <property type="molecule type" value="Genomic_DNA"/>
</dbReference>
<organism evidence="1 2">
    <name type="scientific">Fasciolopsis buskii</name>
    <dbReference type="NCBI Taxonomy" id="27845"/>
    <lineage>
        <taxon>Eukaryota</taxon>
        <taxon>Metazoa</taxon>
        <taxon>Spiralia</taxon>
        <taxon>Lophotrochozoa</taxon>
        <taxon>Platyhelminthes</taxon>
        <taxon>Trematoda</taxon>
        <taxon>Digenea</taxon>
        <taxon>Plagiorchiida</taxon>
        <taxon>Echinostomata</taxon>
        <taxon>Echinostomatoidea</taxon>
        <taxon>Fasciolidae</taxon>
        <taxon>Fasciolopsis</taxon>
    </lineage>
</organism>
<proteinExistence type="predicted"/>
<evidence type="ECO:0000313" key="2">
    <source>
        <dbReference type="Proteomes" id="UP000728185"/>
    </source>
</evidence>
<sequence length="130" mass="14808">MANLSSILFSSCPLTEYNVTTGQRIIVICSQRERLMIQRIYLSYSPDTIYVCDTFDPDVHIVGSCLSGLRHFEVPLTVCEKGLDCQIPLEKGKPGLLFCKYSFSHCCENFYSSMRSTKHVTTNWCFGCRL</sequence>
<reference evidence="1" key="1">
    <citation type="submission" date="2019-05" db="EMBL/GenBank/DDBJ databases">
        <title>Annotation for the trematode Fasciolopsis buski.</title>
        <authorList>
            <person name="Choi Y.-J."/>
        </authorList>
    </citation>
    <scope>NUCLEOTIDE SEQUENCE</scope>
    <source>
        <strain evidence="1">HT</strain>
        <tissue evidence="1">Whole worm</tissue>
    </source>
</reference>